<dbReference type="GeneID" id="55412265"/>
<sequence length="87" mass="9803">MRTASEQVCPQCGHTKSRILSSMPKEENLRQRKHCCRNCGFDYHSHENTTTGEVCLAVYAGNHRGWVVDREPNIASFDPLLAVEVGE</sequence>
<evidence type="ECO:0000313" key="2">
    <source>
        <dbReference type="Proteomes" id="UP000504913"/>
    </source>
</evidence>
<protein>
    <submittedName>
        <fullName evidence="1">Uncharacterized protein</fullName>
    </submittedName>
</protein>
<organism evidence="1 2">
    <name type="scientific">uncultured phage_MedDCM-OCT-S37-C6</name>
    <dbReference type="NCBI Taxonomy" id="2740804"/>
    <lineage>
        <taxon>Viruses</taxon>
        <taxon>Duplodnaviria</taxon>
        <taxon>Heunggongvirae</taxon>
        <taxon>Uroviricota</taxon>
        <taxon>Caudoviricetes</taxon>
        <taxon>Autographivirales</taxon>
        <taxon>Oinezvirus</taxon>
        <taxon>Oinezvirus S37C6</taxon>
    </lineage>
</organism>
<accession>A0A6S4P8L4</accession>
<dbReference type="Proteomes" id="UP000504913">
    <property type="component" value="Segment"/>
</dbReference>
<dbReference type="EMBL" id="AP013546">
    <property type="protein sequence ID" value="BAQ94359.1"/>
    <property type="molecule type" value="Genomic_DNA"/>
</dbReference>
<keyword evidence="2" id="KW-1185">Reference proteome</keyword>
<reference evidence="1 2" key="1">
    <citation type="journal article" date="2013" name="PLoS Genet.">
        <title>Expanding the Marine Virosphere Using Metagenomics.</title>
        <authorList>
            <person name="Mizuno C.M."/>
            <person name="Rodriguez-Valera F."/>
            <person name="Kimes N.E."/>
            <person name="Ghai R."/>
        </authorList>
    </citation>
    <scope>NUCLEOTIDE SEQUENCE [LARGE SCALE GENOMIC DNA]</scope>
    <source>
        <strain evidence="1">UvMED-CGR-C79-MedDCM-OCT-S37-C6</strain>
    </source>
</reference>
<evidence type="ECO:0000313" key="1">
    <source>
        <dbReference type="EMBL" id="BAQ94359.1"/>
    </source>
</evidence>
<name>A0A6S4P8L4_9CAUD</name>
<proteinExistence type="predicted"/>
<dbReference type="KEGG" id="vg:55412265"/>
<dbReference type="RefSeq" id="YP_009777615.1">
    <property type="nucleotide sequence ID" value="NC_047700.1"/>
</dbReference>